<dbReference type="HOGENOM" id="CLU_018869_0_0_7"/>
<dbReference type="PANTHER" id="PTHR43033">
    <property type="entry name" value="TRNA(ILE)-LYSIDINE SYNTHASE-RELATED"/>
    <property type="match status" value="1"/>
</dbReference>
<comment type="subcellular location">
    <subcellularLocation>
        <location evidence="6">Cytoplasm</location>
    </subcellularLocation>
</comment>
<dbReference type="SUPFAM" id="SSF52402">
    <property type="entry name" value="Adenine nucleotide alpha hydrolases-like"/>
    <property type="match status" value="1"/>
</dbReference>
<comment type="domain">
    <text evidence="6">The N-terminal region contains the highly conserved SGGXDS motif, predicted to be a P-loop motif involved in ATP binding.</text>
</comment>
<dbReference type="GO" id="GO:0032267">
    <property type="term" value="F:tRNA(Ile)-lysidine synthase activity"/>
    <property type="evidence" value="ECO:0007669"/>
    <property type="project" value="UniProtKB-EC"/>
</dbReference>
<evidence type="ECO:0000313" key="8">
    <source>
        <dbReference type="EMBL" id="CDK30295.1"/>
    </source>
</evidence>
<proteinExistence type="inferred from homology"/>
<dbReference type="GO" id="GO:0005737">
    <property type="term" value="C:cytoplasm"/>
    <property type="evidence" value="ECO:0007669"/>
    <property type="project" value="UniProtKB-SubCell"/>
</dbReference>
<evidence type="ECO:0000256" key="5">
    <source>
        <dbReference type="ARBA" id="ARBA00048539"/>
    </source>
</evidence>
<dbReference type="eggNOG" id="COG0037">
    <property type="taxonomic scope" value="Bacteria"/>
</dbReference>
<dbReference type="PATRIC" id="fig|673862.3.peg.184"/>
<protein>
    <recommendedName>
        <fullName evidence="6">tRNA(Ile)-lysidine synthase</fullName>
        <ecNumber evidence="6">6.3.4.19</ecNumber>
    </recommendedName>
    <alternativeName>
        <fullName evidence="6">tRNA(Ile)-2-lysyl-cytidine synthase</fullName>
    </alternativeName>
    <alternativeName>
        <fullName evidence="6">tRNA(Ile)-lysidine synthetase</fullName>
    </alternativeName>
</protein>
<keyword evidence="2 6" id="KW-0819">tRNA processing</keyword>
<dbReference type="HAMAP" id="MF_01161">
    <property type="entry name" value="tRNA_Ile_lys_synt"/>
    <property type="match status" value="1"/>
</dbReference>
<dbReference type="InterPro" id="IPR014729">
    <property type="entry name" value="Rossmann-like_a/b/a_fold"/>
</dbReference>
<keyword evidence="3 6" id="KW-0547">Nucleotide-binding</keyword>
<dbReference type="InterPro" id="IPR012094">
    <property type="entry name" value="tRNA_Ile_lys_synt"/>
</dbReference>
<evidence type="ECO:0000313" key="9">
    <source>
        <dbReference type="Proteomes" id="UP000018769"/>
    </source>
</evidence>
<comment type="catalytic activity">
    <reaction evidence="5 6">
        <text>cytidine(34) in tRNA(Ile2) + L-lysine + ATP = lysidine(34) in tRNA(Ile2) + AMP + diphosphate + H(+)</text>
        <dbReference type="Rhea" id="RHEA:43744"/>
        <dbReference type="Rhea" id="RHEA-COMP:10625"/>
        <dbReference type="Rhea" id="RHEA-COMP:10670"/>
        <dbReference type="ChEBI" id="CHEBI:15378"/>
        <dbReference type="ChEBI" id="CHEBI:30616"/>
        <dbReference type="ChEBI" id="CHEBI:32551"/>
        <dbReference type="ChEBI" id="CHEBI:33019"/>
        <dbReference type="ChEBI" id="CHEBI:82748"/>
        <dbReference type="ChEBI" id="CHEBI:83665"/>
        <dbReference type="ChEBI" id="CHEBI:456215"/>
        <dbReference type="EC" id="6.3.4.19"/>
    </reaction>
</comment>
<dbReference type="EC" id="6.3.4.19" evidence="6"/>
<sequence length="332" mass="39048">MSKLDNLNNKVKSFILKYKLIKPHDAIVVGLSGGIDSVCLINILKSFEKEFNLKLIAAHLDHEWRSTSGDDLNFCKELAKNLNIEFVSEKASNIKLKKKPKSDSKEELGRLLRRQFFELVLEQYQANSIALGHHFDDQIETFLIRLIRGANISGLSSIKSVNNCYIRPLLEIKKEELIEYIKLNKLDYVEDITNDYDIYLRNRIRKYVVPKLRDCDERFDTNFSKAIVNIQKADNFIESCSQEFFEKVTYKKDNITYIDRKKFIEFLSGNYSYLEHNVILIWLCSYGVEFTPSSRFFDEILKFIKNSASKKHLIHPKWFLSRDKDYIRIVKV</sequence>
<keyword evidence="4 6" id="KW-0067">ATP-binding</keyword>
<dbReference type="InterPro" id="IPR011063">
    <property type="entry name" value="TilS/TtcA_N"/>
</dbReference>
<dbReference type="NCBIfam" id="TIGR02432">
    <property type="entry name" value="lysidine_TilS_N"/>
    <property type="match status" value="1"/>
</dbReference>
<feature type="domain" description="tRNA(Ile)-lysidine/2-thiocytidine synthase N-terminal" evidence="7">
    <location>
        <begin position="27"/>
        <end position="206"/>
    </location>
</feature>
<dbReference type="Pfam" id="PF01171">
    <property type="entry name" value="ATP_bind_3"/>
    <property type="match status" value="1"/>
</dbReference>
<name>V6DFE5_9BACT</name>
<keyword evidence="9" id="KW-1185">Reference proteome</keyword>
<comment type="similarity">
    <text evidence="6">Belongs to the tRNA(Ile)-lysidine synthase family.</text>
</comment>
<evidence type="ECO:0000256" key="2">
    <source>
        <dbReference type="ARBA" id="ARBA00022694"/>
    </source>
</evidence>
<dbReference type="CDD" id="cd01992">
    <property type="entry name" value="TilS_N"/>
    <property type="match status" value="1"/>
</dbReference>
<reference evidence="8 9" key="1">
    <citation type="journal article" date="2015" name="Biol. Direct">
        <title>Babela massiliensis, a representative of a widespread bacterial phylum with unusual adaptations to parasitism in amoebae.</title>
        <authorList>
            <person name="Pagnier I."/>
            <person name="Yutin N."/>
            <person name="Croce O."/>
            <person name="Makarova K.S."/>
            <person name="Wolf Y.I."/>
            <person name="Benamar S."/>
            <person name="Raoult D."/>
            <person name="Koonin E.V."/>
            <person name="La Scola B."/>
        </authorList>
    </citation>
    <scope>NUCLEOTIDE SEQUENCE [LARGE SCALE GENOMIC DNA]</scope>
    <source>
        <strain evidence="9">BABL1</strain>
    </source>
</reference>
<dbReference type="RefSeq" id="WP_023791228.1">
    <property type="nucleotide sequence ID" value="NC_023003.1"/>
</dbReference>
<feature type="binding site" evidence="6">
    <location>
        <begin position="32"/>
        <end position="37"/>
    </location>
    <ligand>
        <name>ATP</name>
        <dbReference type="ChEBI" id="CHEBI:30616"/>
    </ligand>
</feature>
<dbReference type="KEGG" id="dpb:BABL1_gene_989"/>
<keyword evidence="6" id="KW-0963">Cytoplasm</keyword>
<evidence type="ECO:0000259" key="7">
    <source>
        <dbReference type="Pfam" id="PF01171"/>
    </source>
</evidence>
<dbReference type="InterPro" id="IPR012795">
    <property type="entry name" value="tRNA_Ile_lys_synt_N"/>
</dbReference>
<dbReference type="AlphaFoldDB" id="V6DFE5"/>
<dbReference type="Gene3D" id="3.40.50.620">
    <property type="entry name" value="HUPs"/>
    <property type="match status" value="1"/>
</dbReference>
<evidence type="ECO:0000256" key="6">
    <source>
        <dbReference type="HAMAP-Rule" id="MF_01161"/>
    </source>
</evidence>
<dbReference type="GO" id="GO:0006400">
    <property type="term" value="P:tRNA modification"/>
    <property type="evidence" value="ECO:0007669"/>
    <property type="project" value="UniProtKB-UniRule"/>
</dbReference>
<dbReference type="EMBL" id="HG793133">
    <property type="protein sequence ID" value="CDK30295.1"/>
    <property type="molecule type" value="Genomic_DNA"/>
</dbReference>
<dbReference type="Proteomes" id="UP000018769">
    <property type="component" value="Chromosome I"/>
</dbReference>
<evidence type="ECO:0000256" key="1">
    <source>
        <dbReference type="ARBA" id="ARBA00022598"/>
    </source>
</evidence>
<dbReference type="GO" id="GO:0005524">
    <property type="term" value="F:ATP binding"/>
    <property type="evidence" value="ECO:0007669"/>
    <property type="project" value="UniProtKB-UniRule"/>
</dbReference>
<evidence type="ECO:0000256" key="3">
    <source>
        <dbReference type="ARBA" id="ARBA00022741"/>
    </source>
</evidence>
<dbReference type="PANTHER" id="PTHR43033:SF1">
    <property type="entry name" value="TRNA(ILE)-LYSIDINE SYNTHASE-RELATED"/>
    <property type="match status" value="1"/>
</dbReference>
<comment type="function">
    <text evidence="6">Ligates lysine onto the cytidine present at position 34 of the AUA codon-specific tRNA(Ile) that contains the anticodon CAU, in an ATP-dependent manner. Cytidine is converted to lysidine, thus changing the amino acid specificity of the tRNA from methionine to isoleucine.</text>
</comment>
<dbReference type="STRING" id="673862.BABL1_gene_989"/>
<gene>
    <name evidence="6 8" type="primary">tilS</name>
    <name evidence="8" type="ORF">BABL1_gene_989</name>
</gene>
<accession>V6DFE5</accession>
<evidence type="ECO:0000256" key="4">
    <source>
        <dbReference type="ARBA" id="ARBA00022840"/>
    </source>
</evidence>
<organism evidence="8 9">
    <name type="scientific">Candidatus Babela massiliensis</name>
    <dbReference type="NCBI Taxonomy" id="673862"/>
    <lineage>
        <taxon>Bacteria</taxon>
        <taxon>Candidatus Babelota</taxon>
        <taxon>Candidatus Babeliae</taxon>
        <taxon>Candidatus Babeliales</taxon>
        <taxon>Candidatus Babeliaceae</taxon>
        <taxon>Candidatus Babela</taxon>
    </lineage>
</organism>
<keyword evidence="1 6" id="KW-0436">Ligase</keyword>